<dbReference type="Pfam" id="PF08449">
    <property type="entry name" value="UAA"/>
    <property type="match status" value="1"/>
</dbReference>
<evidence type="ECO:0000313" key="9">
    <source>
        <dbReference type="EMBL" id="KAJ6253214.1"/>
    </source>
</evidence>
<evidence type="ECO:0000256" key="1">
    <source>
        <dbReference type="ARBA" id="ARBA00004477"/>
    </source>
</evidence>
<evidence type="ECO:0000313" key="10">
    <source>
        <dbReference type="Proteomes" id="UP001150062"/>
    </source>
</evidence>
<keyword evidence="5" id="KW-0256">Endoplasmic reticulum</keyword>
<evidence type="ECO:0000256" key="8">
    <source>
        <dbReference type="SAM" id="Phobius"/>
    </source>
</evidence>
<protein>
    <submittedName>
        <fullName evidence="9">Solute carrier family 35 member b1</fullName>
    </submittedName>
</protein>
<keyword evidence="4 8" id="KW-0812">Transmembrane</keyword>
<feature type="transmembrane region" description="Helical" evidence="8">
    <location>
        <begin position="180"/>
        <end position="199"/>
    </location>
</feature>
<keyword evidence="10" id="KW-1185">Reference proteome</keyword>
<evidence type="ECO:0000256" key="6">
    <source>
        <dbReference type="ARBA" id="ARBA00022989"/>
    </source>
</evidence>
<dbReference type="EMBL" id="JAOAOG010000032">
    <property type="protein sequence ID" value="KAJ6253214.1"/>
    <property type="molecule type" value="Genomic_DNA"/>
</dbReference>
<comment type="subcellular location">
    <subcellularLocation>
        <location evidence="1">Endoplasmic reticulum membrane</location>
        <topology evidence="1">Multi-pass membrane protein</topology>
    </subcellularLocation>
</comment>
<feature type="transmembrane region" description="Helical" evidence="8">
    <location>
        <begin position="220"/>
        <end position="244"/>
    </location>
</feature>
<feature type="transmembrane region" description="Helical" evidence="8">
    <location>
        <begin position="43"/>
        <end position="63"/>
    </location>
</feature>
<evidence type="ECO:0000256" key="5">
    <source>
        <dbReference type="ARBA" id="ARBA00022824"/>
    </source>
</evidence>
<evidence type="ECO:0000256" key="2">
    <source>
        <dbReference type="ARBA" id="ARBA00010694"/>
    </source>
</evidence>
<keyword evidence="3" id="KW-0813">Transport</keyword>
<accession>A0ABQ8Z961</accession>
<keyword evidence="6 8" id="KW-1133">Transmembrane helix</keyword>
<feature type="transmembrane region" description="Helical" evidence="8">
    <location>
        <begin position="7"/>
        <end position="23"/>
    </location>
</feature>
<evidence type="ECO:0000256" key="7">
    <source>
        <dbReference type="ARBA" id="ARBA00023136"/>
    </source>
</evidence>
<comment type="caution">
    <text evidence="9">The sequence shown here is derived from an EMBL/GenBank/DDBJ whole genome shotgun (WGS) entry which is preliminary data.</text>
</comment>
<dbReference type="InterPro" id="IPR037185">
    <property type="entry name" value="EmrE-like"/>
</dbReference>
<sequence length="374" mass="43615">MISKQNKLIITVCGIYFFFWFFGGFHESLLSHKIEGSSFHFTIFWVFWLSFCNCLFGFAGYLIERKVSIQERHVLPQNNIEIKELLNINSQQIPKLKFIPVAAINLFSHLCGYHAFQLTQYPTQILVKSCKPVAVLVLGIIIFKRRYSKYRIMCILGMTLGICVFRLSAISLNLSEDSSFGFLLISFALIADGIFGPFLDHLKRAYASTTQFWSMTWLNFWICIFSVLISLLFGNFFHYLFFFFSHPTAFLKLVICGVCQSSGQLFLYYGLHHFESLIISIITTTRKFFTIFYSIFFFKHKISFAQLIGIFLVFASLITDITYAKKRDKEQMKNNAKKKNYQSIKNNQKSGIKVLNFNYRSKNLPVFKYLVKRV</sequence>
<comment type="similarity">
    <text evidence="2">Belongs to the nucleotide-sugar transporter family. SLC35B subfamily.</text>
</comment>
<dbReference type="PANTHER" id="PTHR10778:SF10">
    <property type="entry name" value="SOLUTE CARRIER FAMILY 35 MEMBER B1"/>
    <property type="match status" value="1"/>
</dbReference>
<reference evidence="9" key="1">
    <citation type="submission" date="2022-08" db="EMBL/GenBank/DDBJ databases">
        <title>Novel sulfate-reducing endosymbionts in the free-living metamonad Anaeramoeba.</title>
        <authorList>
            <person name="Jerlstrom-Hultqvist J."/>
            <person name="Cepicka I."/>
            <person name="Gallot-Lavallee L."/>
            <person name="Salas-Leiva D."/>
            <person name="Curtis B.A."/>
            <person name="Zahonova K."/>
            <person name="Pipaliya S."/>
            <person name="Dacks J."/>
            <person name="Roger A.J."/>
        </authorList>
    </citation>
    <scope>NUCLEOTIDE SEQUENCE</scope>
    <source>
        <strain evidence="9">Schooner1</strain>
    </source>
</reference>
<gene>
    <name evidence="9" type="ORF">M0813_01260</name>
</gene>
<dbReference type="InterPro" id="IPR013657">
    <property type="entry name" value="SCL35B1-4/HUT1"/>
</dbReference>
<dbReference type="PANTHER" id="PTHR10778">
    <property type="entry name" value="SOLUTE CARRIER FAMILY 35 MEMBER B"/>
    <property type="match status" value="1"/>
</dbReference>
<feature type="transmembrane region" description="Helical" evidence="8">
    <location>
        <begin position="277"/>
        <end position="298"/>
    </location>
</feature>
<proteinExistence type="inferred from homology"/>
<evidence type="ECO:0000256" key="4">
    <source>
        <dbReference type="ARBA" id="ARBA00022692"/>
    </source>
</evidence>
<feature type="transmembrane region" description="Helical" evidence="8">
    <location>
        <begin position="250"/>
        <end position="270"/>
    </location>
</feature>
<organism evidence="9 10">
    <name type="scientific">Anaeramoeba flamelloides</name>
    <dbReference type="NCBI Taxonomy" id="1746091"/>
    <lineage>
        <taxon>Eukaryota</taxon>
        <taxon>Metamonada</taxon>
        <taxon>Anaeramoebidae</taxon>
        <taxon>Anaeramoeba</taxon>
    </lineage>
</organism>
<feature type="transmembrane region" description="Helical" evidence="8">
    <location>
        <begin position="304"/>
        <end position="323"/>
    </location>
</feature>
<evidence type="ECO:0000256" key="3">
    <source>
        <dbReference type="ARBA" id="ARBA00022448"/>
    </source>
</evidence>
<feature type="transmembrane region" description="Helical" evidence="8">
    <location>
        <begin position="155"/>
        <end position="174"/>
    </location>
</feature>
<name>A0ABQ8Z961_9EUKA</name>
<dbReference type="Proteomes" id="UP001150062">
    <property type="component" value="Unassembled WGS sequence"/>
</dbReference>
<keyword evidence="7 8" id="KW-0472">Membrane</keyword>
<dbReference type="SUPFAM" id="SSF103481">
    <property type="entry name" value="Multidrug resistance efflux transporter EmrE"/>
    <property type="match status" value="1"/>
</dbReference>